<proteinExistence type="predicted"/>
<feature type="active site" description="Proton acceptor" evidence="4">
    <location>
        <position position="165"/>
    </location>
</feature>
<dbReference type="InterPro" id="IPR002641">
    <property type="entry name" value="PNPLA_dom"/>
</dbReference>
<keyword evidence="7" id="KW-1185">Reference proteome</keyword>
<comment type="caution">
    <text evidence="4">Lacks conserved residue(s) required for the propagation of feature annotation.</text>
</comment>
<dbReference type="Gene3D" id="3.40.1090.10">
    <property type="entry name" value="Cytosolic phospholipase A2 catalytic domain"/>
    <property type="match status" value="2"/>
</dbReference>
<evidence type="ECO:0000256" key="4">
    <source>
        <dbReference type="PROSITE-ProRule" id="PRU01161"/>
    </source>
</evidence>
<keyword evidence="3 4" id="KW-0443">Lipid metabolism</keyword>
<feature type="domain" description="PNPLA" evidence="5">
    <location>
        <begin position="18"/>
        <end position="178"/>
    </location>
</feature>
<evidence type="ECO:0000313" key="7">
    <source>
        <dbReference type="Proteomes" id="UP001165498"/>
    </source>
</evidence>
<dbReference type="Pfam" id="PF01734">
    <property type="entry name" value="Patatin"/>
    <property type="match status" value="1"/>
</dbReference>
<protein>
    <submittedName>
        <fullName evidence="6">Patatin-like phospholipase family protein</fullName>
    </submittedName>
</protein>
<keyword evidence="1 4" id="KW-0378">Hydrolase</keyword>
<evidence type="ECO:0000259" key="5">
    <source>
        <dbReference type="PROSITE" id="PS51635"/>
    </source>
</evidence>
<dbReference type="InterPro" id="IPR050301">
    <property type="entry name" value="NTE"/>
</dbReference>
<evidence type="ECO:0000256" key="2">
    <source>
        <dbReference type="ARBA" id="ARBA00022963"/>
    </source>
</evidence>
<comment type="caution">
    <text evidence="6">The sequence shown here is derived from an EMBL/GenBank/DDBJ whole genome shotgun (WGS) entry which is preliminary data.</text>
</comment>
<gene>
    <name evidence="6" type="ORF">NM961_19450</name>
</gene>
<dbReference type="PROSITE" id="PS51635">
    <property type="entry name" value="PNPLA"/>
    <property type="match status" value="1"/>
</dbReference>
<dbReference type="SUPFAM" id="SSF52151">
    <property type="entry name" value="FabD/lysophospholipase-like"/>
    <property type="match status" value="1"/>
</dbReference>
<dbReference type="PANTHER" id="PTHR14226">
    <property type="entry name" value="NEUROPATHY TARGET ESTERASE/SWISS CHEESE D.MELANOGASTER"/>
    <property type="match status" value="1"/>
</dbReference>
<feature type="short sequence motif" description="GXSXG" evidence="4">
    <location>
        <begin position="49"/>
        <end position="53"/>
    </location>
</feature>
<reference evidence="6" key="1">
    <citation type="submission" date="2022-07" db="EMBL/GenBank/DDBJ databases">
        <title>Tahibacter sp., a new gammaproteobacterium isolated from the silt sample collected at pig farm.</title>
        <authorList>
            <person name="Chen H."/>
        </authorList>
    </citation>
    <scope>NUCLEOTIDE SEQUENCE</scope>
    <source>
        <strain evidence="6">P2K</strain>
    </source>
</reference>
<accession>A0ABT1QX79</accession>
<feature type="active site" description="Nucleophile" evidence="4">
    <location>
        <position position="51"/>
    </location>
</feature>
<dbReference type="RefSeq" id="WP_255916080.1">
    <property type="nucleotide sequence ID" value="NZ_JANFQO010000022.1"/>
</dbReference>
<dbReference type="InterPro" id="IPR016035">
    <property type="entry name" value="Acyl_Trfase/lysoPLipase"/>
</dbReference>
<organism evidence="6 7">
    <name type="scientific">Tahibacter harae</name>
    <dbReference type="NCBI Taxonomy" id="2963937"/>
    <lineage>
        <taxon>Bacteria</taxon>
        <taxon>Pseudomonadati</taxon>
        <taxon>Pseudomonadota</taxon>
        <taxon>Gammaproteobacteria</taxon>
        <taxon>Lysobacterales</taxon>
        <taxon>Rhodanobacteraceae</taxon>
        <taxon>Tahibacter</taxon>
    </lineage>
</organism>
<dbReference type="Proteomes" id="UP001165498">
    <property type="component" value="Unassembled WGS sequence"/>
</dbReference>
<sequence>MENPPSVTEPPRRGAISLVLGSGGARGYAHVGVIEELLASGYEIRSVAGSSMGALVGGVYAAGKLPEYRDWACGLKTFDVLRLVDWTWRGGGLIKGHRVIGALRELVGEINIEQLPISYTAVAVDIDAQREVWFSRGSLFDAIRASISIPTVFRPHLYQGRRLVDGGLLNPVPVTPTLRDLTDATIAVDVNAEAEGVAERETPITQPELADPEAEEERVRATGLARLGALWERYVGQRSKRVVINEPGMLELFARSLDVVQETLTRYKLAAQPPDLVIPIPRNVCAFYEFQRAEEVIEIGRQRTREALARWQRVKRPPVWP</sequence>
<feature type="short sequence motif" description="DGA/G" evidence="4">
    <location>
        <begin position="165"/>
        <end position="167"/>
    </location>
</feature>
<evidence type="ECO:0000313" key="6">
    <source>
        <dbReference type="EMBL" id="MCQ4166894.1"/>
    </source>
</evidence>
<evidence type="ECO:0000256" key="1">
    <source>
        <dbReference type="ARBA" id="ARBA00022801"/>
    </source>
</evidence>
<dbReference type="PANTHER" id="PTHR14226:SF76">
    <property type="entry name" value="NTE FAMILY PROTEIN RSSA"/>
    <property type="match status" value="1"/>
</dbReference>
<dbReference type="EMBL" id="JANFQO010000022">
    <property type="protein sequence ID" value="MCQ4166894.1"/>
    <property type="molecule type" value="Genomic_DNA"/>
</dbReference>
<keyword evidence="2 4" id="KW-0442">Lipid degradation</keyword>
<name>A0ABT1QX79_9GAMM</name>
<evidence type="ECO:0000256" key="3">
    <source>
        <dbReference type="ARBA" id="ARBA00023098"/>
    </source>
</evidence>